<gene>
    <name evidence="1" type="ORF">G6N73_03835</name>
</gene>
<proteinExistence type="predicted"/>
<name>A0A6G4W7U4_9HYPH</name>
<reference evidence="1 2" key="1">
    <citation type="submission" date="2020-02" db="EMBL/GenBank/DDBJ databases">
        <title>Genome sequence of strain CCNWXJ40-4.</title>
        <authorList>
            <person name="Gao J."/>
            <person name="Sun J."/>
        </authorList>
    </citation>
    <scope>NUCLEOTIDE SEQUENCE [LARGE SCALE GENOMIC DNA]</scope>
    <source>
        <strain evidence="1 2">CCNWXJ 40-4</strain>
    </source>
</reference>
<keyword evidence="2" id="KW-1185">Reference proteome</keyword>
<dbReference type="EMBL" id="JAAKZF010000003">
    <property type="protein sequence ID" value="NGO50316.1"/>
    <property type="molecule type" value="Genomic_DNA"/>
</dbReference>
<sequence>MSRKTISISTFAGTIAASLWALTPLALSGSLGPMEGQAQYLPIQSISYEFGSKFMSGYFVEQAATCFVTLMIIERSDPEAELSVTATRVRLALNPGQIAGVDSEEGYSVNLTCGESAKTMLVDFGNREKLMALQALALPDDLTTSSPVK</sequence>
<dbReference type="RefSeq" id="WP_165023639.1">
    <property type="nucleotide sequence ID" value="NZ_JAAKZF010000003.1"/>
</dbReference>
<protein>
    <submittedName>
        <fullName evidence="1">Uncharacterized protein</fullName>
    </submittedName>
</protein>
<evidence type="ECO:0000313" key="1">
    <source>
        <dbReference type="EMBL" id="NGO50316.1"/>
    </source>
</evidence>
<accession>A0A6G4W7U4</accession>
<dbReference type="Proteomes" id="UP001642900">
    <property type="component" value="Unassembled WGS sequence"/>
</dbReference>
<dbReference type="AlphaFoldDB" id="A0A6G4W7U4"/>
<organism evidence="1 2">
    <name type="scientific">Allomesorhizobium camelthorni</name>
    <dbReference type="NCBI Taxonomy" id="475069"/>
    <lineage>
        <taxon>Bacteria</taxon>
        <taxon>Pseudomonadati</taxon>
        <taxon>Pseudomonadota</taxon>
        <taxon>Alphaproteobacteria</taxon>
        <taxon>Hyphomicrobiales</taxon>
        <taxon>Phyllobacteriaceae</taxon>
        <taxon>Allomesorhizobium</taxon>
    </lineage>
</organism>
<comment type="caution">
    <text evidence="1">The sequence shown here is derived from an EMBL/GenBank/DDBJ whole genome shotgun (WGS) entry which is preliminary data.</text>
</comment>
<evidence type="ECO:0000313" key="2">
    <source>
        <dbReference type="Proteomes" id="UP001642900"/>
    </source>
</evidence>